<gene>
    <name evidence="3" type="primary">ABSGL_08067.1 scaffold 9578</name>
</gene>
<dbReference type="AlphaFoldDB" id="A0A168PFE5"/>
<feature type="chain" id="PRO_5007899624" evidence="2">
    <location>
        <begin position="19"/>
        <end position="339"/>
    </location>
</feature>
<dbReference type="EMBL" id="LT553800">
    <property type="protein sequence ID" value="SAM02288.1"/>
    <property type="molecule type" value="Genomic_DNA"/>
</dbReference>
<dbReference type="InterPro" id="IPR009737">
    <property type="entry name" value="Aim32/Apd1-like"/>
</dbReference>
<dbReference type="CDD" id="cd03062">
    <property type="entry name" value="TRX_Fd_Sucrase"/>
    <property type="match status" value="1"/>
</dbReference>
<dbReference type="PANTHER" id="PTHR31902:SF14">
    <property type="entry name" value="ACTIN PATCHES DISTAL PROTEIN 1"/>
    <property type="match status" value="1"/>
</dbReference>
<dbReference type="PANTHER" id="PTHR31902">
    <property type="entry name" value="ACTIN PATCHES DISTAL PROTEIN 1"/>
    <property type="match status" value="1"/>
</dbReference>
<keyword evidence="2" id="KW-0732">Signal</keyword>
<protein>
    <submittedName>
        <fullName evidence="3">Uncharacterized protein</fullName>
    </submittedName>
</protein>
<feature type="compositionally biased region" description="Pro residues" evidence="1">
    <location>
        <begin position="24"/>
        <end position="36"/>
    </location>
</feature>
<proteinExistence type="predicted"/>
<evidence type="ECO:0000313" key="4">
    <source>
        <dbReference type="Proteomes" id="UP000078561"/>
    </source>
</evidence>
<evidence type="ECO:0000256" key="2">
    <source>
        <dbReference type="SAM" id="SignalP"/>
    </source>
</evidence>
<dbReference type="SUPFAM" id="SSF52833">
    <property type="entry name" value="Thioredoxin-like"/>
    <property type="match status" value="1"/>
</dbReference>
<dbReference type="Proteomes" id="UP000078561">
    <property type="component" value="Unassembled WGS sequence"/>
</dbReference>
<feature type="signal peptide" evidence="2">
    <location>
        <begin position="1"/>
        <end position="18"/>
    </location>
</feature>
<dbReference type="Gene3D" id="3.40.30.10">
    <property type="entry name" value="Glutaredoxin"/>
    <property type="match status" value="1"/>
</dbReference>
<dbReference type="STRING" id="4829.A0A168PFE5"/>
<evidence type="ECO:0000256" key="1">
    <source>
        <dbReference type="SAM" id="MobiDB-lite"/>
    </source>
</evidence>
<dbReference type="Pfam" id="PF06999">
    <property type="entry name" value="Suc_Fer-like"/>
    <property type="match status" value="1"/>
</dbReference>
<dbReference type="InParanoid" id="A0A168PFE5"/>
<sequence length="339" mass="37433">MASFLTLISTMVISSASSLSSPTTPTPTPEQVSPIPPTLAAPKVDIDQIPPSTDLVDCNNCAQDCYEHPSYPSYLDLDNTSDLLGSMSPYGRHVMISTGLTDWPERIEDDITTLAGQLHKVINQDTNYTTHKPNGRIFITNTSMHTLYSTVDNGVDVLVLPENILISNVKPEDAGLFYTTFLAQPLPRQPTQLAIISHTIRKLAPSSWQVHANPSASMILICSHRRRDKRCGVTAPILAREFDHVLRENDIDEQGDRGTAVMMVSHVGGHKFAGNLICYTHQGTRGTWYGRVKPCHCKQIVEETILQGKIVKELYRGAMMHSYGPPPSTAACAARRIQW</sequence>
<feature type="region of interest" description="Disordered" evidence="1">
    <location>
        <begin position="16"/>
        <end position="36"/>
    </location>
</feature>
<keyword evidence="4" id="KW-1185">Reference proteome</keyword>
<dbReference type="InterPro" id="IPR036249">
    <property type="entry name" value="Thioredoxin-like_sf"/>
</dbReference>
<organism evidence="3">
    <name type="scientific">Absidia glauca</name>
    <name type="common">Pin mould</name>
    <dbReference type="NCBI Taxonomy" id="4829"/>
    <lineage>
        <taxon>Eukaryota</taxon>
        <taxon>Fungi</taxon>
        <taxon>Fungi incertae sedis</taxon>
        <taxon>Mucoromycota</taxon>
        <taxon>Mucoromycotina</taxon>
        <taxon>Mucoromycetes</taxon>
        <taxon>Mucorales</taxon>
        <taxon>Cunninghamellaceae</taxon>
        <taxon>Absidia</taxon>
    </lineage>
</organism>
<name>A0A168PFE5_ABSGL</name>
<dbReference type="OrthoDB" id="10253744at2759"/>
<accession>A0A168PFE5</accession>
<reference evidence="3" key="1">
    <citation type="submission" date="2016-04" db="EMBL/GenBank/DDBJ databases">
        <authorList>
            <person name="Evans L.H."/>
            <person name="Alamgir A."/>
            <person name="Owens N."/>
            <person name="Weber N.D."/>
            <person name="Virtaneva K."/>
            <person name="Barbian K."/>
            <person name="Babar A."/>
            <person name="Rosenke K."/>
        </authorList>
    </citation>
    <scope>NUCLEOTIDE SEQUENCE [LARGE SCALE GENOMIC DNA]</scope>
    <source>
        <strain evidence="3">CBS 101.48</strain>
    </source>
</reference>
<dbReference type="OMA" id="VICYINE"/>
<evidence type="ECO:0000313" key="3">
    <source>
        <dbReference type="EMBL" id="SAM02288.1"/>
    </source>
</evidence>